<dbReference type="PANTHER" id="PTHR46517">
    <property type="entry name" value="FRUCTOSE-2,6-BISPHOSPHATASE TIGAR"/>
    <property type="match status" value="1"/>
</dbReference>
<comment type="caution">
    <text evidence="3">The sequence shown here is derived from an EMBL/GenBank/DDBJ whole genome shotgun (WGS) entry which is preliminary data.</text>
</comment>
<organism evidence="3 4">
    <name type="scientific">Nocardia terpenica</name>
    <dbReference type="NCBI Taxonomy" id="455432"/>
    <lineage>
        <taxon>Bacteria</taxon>
        <taxon>Bacillati</taxon>
        <taxon>Actinomycetota</taxon>
        <taxon>Actinomycetes</taxon>
        <taxon>Mycobacteriales</taxon>
        <taxon>Nocardiaceae</taxon>
        <taxon>Nocardia</taxon>
    </lineage>
</organism>
<dbReference type="STRING" id="455432.AWN90_42195"/>
<evidence type="ECO:0000256" key="2">
    <source>
        <dbReference type="SAM" id="MobiDB-lite"/>
    </source>
</evidence>
<name>A0A164K7Y0_9NOCA</name>
<gene>
    <name evidence="3" type="ORF">AWN90_42195</name>
</gene>
<dbReference type="GO" id="GO:0043456">
    <property type="term" value="P:regulation of pentose-phosphate shunt"/>
    <property type="evidence" value="ECO:0007669"/>
    <property type="project" value="TreeGrafter"/>
</dbReference>
<dbReference type="Proteomes" id="UP000076512">
    <property type="component" value="Unassembled WGS sequence"/>
</dbReference>
<dbReference type="InterPro" id="IPR013078">
    <property type="entry name" value="His_Pase_superF_clade-1"/>
</dbReference>
<dbReference type="EMBL" id="LWGR01000013">
    <property type="protein sequence ID" value="KZM71126.1"/>
    <property type="molecule type" value="Genomic_DNA"/>
</dbReference>
<keyword evidence="4" id="KW-1185">Reference proteome</keyword>
<sequence>MNTAPGRFLMIRHGRTTANIDRILMGRTDTPLLPESLVQADQLGRALALDPAAVIYSSDQPRALRTAELIGTPANLHPVPDEHLRERDFGRYTGRSFTDLEQDPTWPAADTSYNVRPESGESLREVETRIFGRLLDLHNTLPPQTTLTVVGHSTCWRLVEAVLNGRRHDPLDEPIPPPLSVLEHPRASLELLRRHSS</sequence>
<protein>
    <recommendedName>
        <fullName evidence="5">Histidine phosphatase family protein</fullName>
    </recommendedName>
</protein>
<evidence type="ECO:0000256" key="1">
    <source>
        <dbReference type="ARBA" id="ARBA00022801"/>
    </source>
</evidence>
<dbReference type="GO" id="GO:0045820">
    <property type="term" value="P:negative regulation of glycolytic process"/>
    <property type="evidence" value="ECO:0007669"/>
    <property type="project" value="TreeGrafter"/>
</dbReference>
<dbReference type="OrthoDB" id="9781415at2"/>
<dbReference type="InterPro" id="IPR051695">
    <property type="entry name" value="Phosphoglycerate_Mutase"/>
</dbReference>
<dbReference type="InterPro" id="IPR029033">
    <property type="entry name" value="His_PPase_superfam"/>
</dbReference>
<dbReference type="Gene3D" id="3.40.50.1240">
    <property type="entry name" value="Phosphoglycerate mutase-like"/>
    <property type="match status" value="1"/>
</dbReference>
<keyword evidence="1" id="KW-0378">Hydrolase</keyword>
<evidence type="ECO:0008006" key="5">
    <source>
        <dbReference type="Google" id="ProtNLM"/>
    </source>
</evidence>
<dbReference type="GO" id="GO:0005829">
    <property type="term" value="C:cytosol"/>
    <property type="evidence" value="ECO:0007669"/>
    <property type="project" value="TreeGrafter"/>
</dbReference>
<dbReference type="PANTHER" id="PTHR46517:SF1">
    <property type="entry name" value="FRUCTOSE-2,6-BISPHOSPHATASE TIGAR"/>
    <property type="match status" value="1"/>
</dbReference>
<dbReference type="SUPFAM" id="SSF53254">
    <property type="entry name" value="Phosphoglycerate mutase-like"/>
    <property type="match status" value="1"/>
</dbReference>
<feature type="region of interest" description="Disordered" evidence="2">
    <location>
        <begin position="100"/>
        <end position="120"/>
    </location>
</feature>
<dbReference type="RefSeq" id="WP_067595364.1">
    <property type="nucleotide sequence ID" value="NZ_JABMCZ010000003.1"/>
</dbReference>
<dbReference type="GO" id="GO:0004331">
    <property type="term" value="F:fructose-2,6-bisphosphate 2-phosphatase activity"/>
    <property type="evidence" value="ECO:0007669"/>
    <property type="project" value="TreeGrafter"/>
</dbReference>
<dbReference type="Pfam" id="PF00300">
    <property type="entry name" value="His_Phos_1"/>
    <property type="match status" value="1"/>
</dbReference>
<reference evidence="3 4" key="1">
    <citation type="submission" date="2016-04" db="EMBL/GenBank/DDBJ databases">
        <authorList>
            <person name="Evans L.H."/>
            <person name="Alamgir A."/>
            <person name="Owens N."/>
            <person name="Weber N.D."/>
            <person name="Virtaneva K."/>
            <person name="Barbian K."/>
            <person name="Babar A."/>
            <person name="Rosenke K."/>
        </authorList>
    </citation>
    <scope>NUCLEOTIDE SEQUENCE [LARGE SCALE GENOMIC DNA]</scope>
    <source>
        <strain evidence="3 4">IFM 0406</strain>
    </source>
</reference>
<accession>A0A164K7Y0</accession>
<dbReference type="CDD" id="cd07067">
    <property type="entry name" value="HP_PGM_like"/>
    <property type="match status" value="1"/>
</dbReference>
<dbReference type="AlphaFoldDB" id="A0A164K7Y0"/>
<proteinExistence type="predicted"/>
<dbReference type="SMART" id="SM00855">
    <property type="entry name" value="PGAM"/>
    <property type="match status" value="1"/>
</dbReference>
<evidence type="ECO:0000313" key="3">
    <source>
        <dbReference type="EMBL" id="KZM71126.1"/>
    </source>
</evidence>
<evidence type="ECO:0000313" key="4">
    <source>
        <dbReference type="Proteomes" id="UP000076512"/>
    </source>
</evidence>